<comment type="function">
    <text evidence="17">Catalyzes the dehydration of the S-form of NAD(P)HX at the expense of ADP, which is converted to AMP. Together with NAD(P)HX epimerase, which catalyzes the epimerization of the S- and R-forms, the enzyme allows the repair of both epimers of NAD(P)HX, a damaged form of NAD(P)H that is a result of enzymatic or heat-dependent hydration.</text>
</comment>
<comment type="catalytic activity">
    <reaction evidence="2 18 19">
        <text>(6R)-NADPHX = (6S)-NADPHX</text>
        <dbReference type="Rhea" id="RHEA:32227"/>
        <dbReference type="ChEBI" id="CHEBI:64076"/>
        <dbReference type="ChEBI" id="CHEBI:64077"/>
        <dbReference type="EC" id="5.1.99.6"/>
    </reaction>
</comment>
<feature type="binding site" evidence="17">
    <location>
        <begin position="424"/>
        <end position="428"/>
    </location>
    <ligand>
        <name>AMP</name>
        <dbReference type="ChEBI" id="CHEBI:456215"/>
    </ligand>
</feature>
<evidence type="ECO:0000256" key="5">
    <source>
        <dbReference type="ARBA" id="ARBA00022723"/>
    </source>
</evidence>
<dbReference type="EC" id="5.1.99.6" evidence="19"/>
<evidence type="ECO:0000313" key="22">
    <source>
        <dbReference type="EMBL" id="WRO23540.1"/>
    </source>
</evidence>
<evidence type="ECO:0000256" key="11">
    <source>
        <dbReference type="ARBA" id="ARBA00023235"/>
    </source>
</evidence>
<feature type="binding site" evidence="17">
    <location>
        <position position="454"/>
    </location>
    <ligand>
        <name>(6S)-NADPHX</name>
        <dbReference type="ChEBI" id="CHEBI:64076"/>
    </ligand>
</feature>
<keyword evidence="12 17" id="KW-0456">Lyase</keyword>
<evidence type="ECO:0000256" key="1">
    <source>
        <dbReference type="ARBA" id="ARBA00000013"/>
    </source>
</evidence>
<feature type="binding site" evidence="18">
    <location>
        <position position="60"/>
    </location>
    <ligand>
        <name>K(+)</name>
        <dbReference type="ChEBI" id="CHEBI:29103"/>
    </ligand>
</feature>
<comment type="subunit">
    <text evidence="17">Homotetramer.</text>
</comment>
<evidence type="ECO:0000313" key="23">
    <source>
        <dbReference type="Proteomes" id="UP001329915"/>
    </source>
</evidence>
<comment type="cofactor">
    <cofactor evidence="18 19">
        <name>K(+)</name>
        <dbReference type="ChEBI" id="CHEBI:29103"/>
    </cofactor>
    <text evidence="18 19">Binds 1 potassium ion per subunit.</text>
</comment>
<evidence type="ECO:0000256" key="7">
    <source>
        <dbReference type="ARBA" id="ARBA00022840"/>
    </source>
</evidence>
<dbReference type="GO" id="GO:0046496">
    <property type="term" value="P:nicotinamide nucleotide metabolic process"/>
    <property type="evidence" value="ECO:0007669"/>
    <property type="project" value="UniProtKB-UniRule"/>
</dbReference>
<dbReference type="EC" id="4.2.1.136" evidence="19"/>
<evidence type="ECO:0000256" key="13">
    <source>
        <dbReference type="ARBA" id="ARBA00023268"/>
    </source>
</evidence>
<gene>
    <name evidence="17" type="primary">nnrD</name>
    <name evidence="18" type="synonym">nnrE</name>
    <name evidence="22" type="ORF">MFMK1_003402</name>
</gene>
<comment type="similarity">
    <text evidence="18">Belongs to the NnrE/AIBP family.</text>
</comment>
<name>A0AAU0UUD9_9FIRM</name>
<comment type="similarity">
    <text evidence="4 19">In the C-terminal section; belongs to the NnrD/CARKD family.</text>
</comment>
<keyword evidence="8 17" id="KW-0521">NADP</keyword>
<evidence type="ECO:0000256" key="2">
    <source>
        <dbReference type="ARBA" id="ARBA00000909"/>
    </source>
</evidence>
<feature type="binding site" evidence="18">
    <location>
        <position position="164"/>
    </location>
    <ligand>
        <name>(6S)-NADPHX</name>
        <dbReference type="ChEBI" id="CHEBI:64076"/>
    </ligand>
</feature>
<sequence length="515" mass="53152">MKVVTSDEMQQLDQKAIKLGIPGVILMENAGFKVVESIQNYFGGQLADKQVTIVVGKGNNGGDGLVIARHLSNSKVKVKIFLTSDPTEYSGDAATNMRIVEQMGIPVFRLEDENDLTRLNVTLLYTDMVVDAIFGTGFRGSPRGLTAQVMETVNESGVPVLAVDVPSGLDASSGKIKGVCVRADITVTFALPKLGLLVEPGVGAVGKLVVADISIPQSLLDSTGSRTEMVDLDWCIQAIPPRESTGHKGTYGHVLVIGGSMGMSGAPILAAKAALKAGAGLVTLAVPRSIQQITAAQITEILTCGVAETASGTFAAAEAAAQLQPLISTATAVVIGPGMSQGDEVGVFLAALLPKIHKPLVIDADALNIIAGLEGMRFLRSTVLTPHPGEMARLLGQSVGQVQSSRLEAVTEAVKKYGTTVLLKGARSLTATSEQFVYVNTTGNPGMATGGSGDVLAGIIGALLAQGLATEKAAAAGAYLHGLAGDEAASVQGQMGLVAGDLPEMLPRVLRRLGR</sequence>
<evidence type="ECO:0000256" key="14">
    <source>
        <dbReference type="ARBA" id="ARBA00025153"/>
    </source>
</evidence>
<dbReference type="InterPro" id="IPR036652">
    <property type="entry name" value="YjeF_N_dom_sf"/>
</dbReference>
<dbReference type="GO" id="GO:0046872">
    <property type="term" value="F:metal ion binding"/>
    <property type="evidence" value="ECO:0007669"/>
    <property type="project" value="UniProtKB-UniRule"/>
</dbReference>
<dbReference type="PROSITE" id="PS51383">
    <property type="entry name" value="YJEF_C_3"/>
    <property type="match status" value="1"/>
</dbReference>
<dbReference type="AlphaFoldDB" id="A0AAU0UUD9"/>
<evidence type="ECO:0000259" key="20">
    <source>
        <dbReference type="PROSITE" id="PS51383"/>
    </source>
</evidence>
<accession>A0AAU0UUD9</accession>
<evidence type="ECO:0000256" key="17">
    <source>
        <dbReference type="HAMAP-Rule" id="MF_01965"/>
    </source>
</evidence>
<evidence type="ECO:0000256" key="15">
    <source>
        <dbReference type="ARBA" id="ARBA00048238"/>
    </source>
</evidence>
<dbReference type="SUPFAM" id="SSF64153">
    <property type="entry name" value="YjeF N-terminal domain-like"/>
    <property type="match status" value="1"/>
</dbReference>
<feature type="binding site" evidence="17">
    <location>
        <position position="266"/>
    </location>
    <ligand>
        <name>(6S)-NADPHX</name>
        <dbReference type="ChEBI" id="CHEBI:64076"/>
    </ligand>
</feature>
<organism evidence="22 23">
    <name type="scientific">Metallumcola ferriviriculae</name>
    <dbReference type="NCBI Taxonomy" id="3039180"/>
    <lineage>
        <taxon>Bacteria</taxon>
        <taxon>Bacillati</taxon>
        <taxon>Bacillota</taxon>
        <taxon>Clostridia</taxon>
        <taxon>Neomoorellales</taxon>
        <taxon>Desulfitibacteraceae</taxon>
        <taxon>Metallumcola</taxon>
    </lineage>
</organism>
<evidence type="ECO:0000256" key="10">
    <source>
        <dbReference type="ARBA" id="ARBA00023027"/>
    </source>
</evidence>
<evidence type="ECO:0000256" key="6">
    <source>
        <dbReference type="ARBA" id="ARBA00022741"/>
    </source>
</evidence>
<protein>
    <recommendedName>
        <fullName evidence="19">Bifunctional NAD(P)H-hydrate repair enzyme</fullName>
    </recommendedName>
    <alternativeName>
        <fullName evidence="19">Nicotinamide nucleotide repair protein</fullName>
    </alternativeName>
    <domain>
        <recommendedName>
            <fullName evidence="19">ADP-dependent (S)-NAD(P)H-hydrate dehydratase</fullName>
            <ecNumber evidence="19">4.2.1.136</ecNumber>
        </recommendedName>
        <alternativeName>
            <fullName evidence="19">ADP-dependent NAD(P)HX dehydratase</fullName>
        </alternativeName>
    </domain>
    <domain>
        <recommendedName>
            <fullName evidence="19">NAD(P)H-hydrate epimerase</fullName>
            <ecNumber evidence="19">5.1.99.6</ecNumber>
        </recommendedName>
    </domain>
</protein>
<dbReference type="Pfam" id="PF03853">
    <property type="entry name" value="YjeF_N"/>
    <property type="match status" value="1"/>
</dbReference>
<dbReference type="NCBIfam" id="TIGR00197">
    <property type="entry name" value="yjeF_nterm"/>
    <property type="match status" value="1"/>
</dbReference>
<dbReference type="KEGG" id="dbc:MFMK1_003402"/>
<dbReference type="InterPro" id="IPR004443">
    <property type="entry name" value="YjeF_N_dom"/>
</dbReference>
<dbReference type="PANTHER" id="PTHR12592:SF0">
    <property type="entry name" value="ATP-DEPENDENT (S)-NAD(P)H-HYDRATE DEHYDRATASE"/>
    <property type="match status" value="1"/>
</dbReference>
<feature type="domain" description="YjeF C-terminal" evidence="20">
    <location>
        <begin position="231"/>
        <end position="513"/>
    </location>
</feature>
<feature type="binding site" evidence="18">
    <location>
        <begin position="59"/>
        <end position="63"/>
    </location>
    <ligand>
        <name>(6S)-NADPHX</name>
        <dbReference type="ChEBI" id="CHEBI:64076"/>
    </ligand>
</feature>
<evidence type="ECO:0000256" key="3">
    <source>
        <dbReference type="ARBA" id="ARBA00006001"/>
    </source>
</evidence>
<comment type="function">
    <text evidence="14 19">Bifunctional enzyme that catalyzes the epimerization of the S- and R-forms of NAD(P)HX and the dehydration of the S-form of NAD(P)HX at the expense of ADP, which is converted to AMP. This allows the repair of both epimers of NAD(P)HX, a damaged form of NAD(P)H that is a result of enzymatic or heat-dependent hydration.</text>
</comment>
<dbReference type="RefSeq" id="WP_366922922.1">
    <property type="nucleotide sequence ID" value="NZ_CP121694.1"/>
</dbReference>
<reference evidence="22 23" key="1">
    <citation type="submission" date="2023-04" db="EMBL/GenBank/DDBJ databases">
        <authorList>
            <person name="Hsu D."/>
        </authorList>
    </citation>
    <scope>NUCLEOTIDE SEQUENCE [LARGE SCALE GENOMIC DNA]</scope>
    <source>
        <strain evidence="22 23">MK1</strain>
    </source>
</reference>
<keyword evidence="6 17" id="KW-0547">Nucleotide-binding</keyword>
<dbReference type="Gene3D" id="3.40.50.10260">
    <property type="entry name" value="YjeF N-terminal domain"/>
    <property type="match status" value="1"/>
</dbReference>
<dbReference type="HAMAP" id="MF_01965">
    <property type="entry name" value="NADHX_dehydratase"/>
    <property type="match status" value="1"/>
</dbReference>
<feature type="domain" description="YjeF N-terminal" evidence="21">
    <location>
        <begin position="9"/>
        <end position="221"/>
    </location>
</feature>
<dbReference type="GO" id="GO:0005524">
    <property type="term" value="F:ATP binding"/>
    <property type="evidence" value="ECO:0007669"/>
    <property type="project" value="UniProtKB-UniRule"/>
</dbReference>
<keyword evidence="23" id="KW-1185">Reference proteome</keyword>
<dbReference type="SUPFAM" id="SSF53613">
    <property type="entry name" value="Ribokinase-like"/>
    <property type="match status" value="1"/>
</dbReference>
<evidence type="ECO:0000256" key="4">
    <source>
        <dbReference type="ARBA" id="ARBA00009524"/>
    </source>
</evidence>
<comment type="function">
    <text evidence="18">Catalyzes the epimerization of the S- and R-forms of NAD(P)HX, a damaged form of NAD(P)H that is a result of enzymatic or heat-dependent hydration. This is a prerequisite for the S-specific NAD(P)H-hydrate dehydratase to allow the repair of both epimers of NAD(P)HX.</text>
</comment>
<dbReference type="NCBIfam" id="TIGR00196">
    <property type="entry name" value="yjeF_cterm"/>
    <property type="match status" value="1"/>
</dbReference>
<feature type="binding site" evidence="18">
    <location>
        <begin position="135"/>
        <end position="141"/>
    </location>
    <ligand>
        <name>(6S)-NADPHX</name>
        <dbReference type="ChEBI" id="CHEBI:64076"/>
    </ligand>
</feature>
<comment type="caution">
    <text evidence="18">Lacks conserved residue(s) required for the propagation of feature annotation.</text>
</comment>
<dbReference type="EMBL" id="CP121694">
    <property type="protein sequence ID" value="WRO23540.1"/>
    <property type="molecule type" value="Genomic_DNA"/>
</dbReference>
<feature type="binding site" evidence="17">
    <location>
        <position position="453"/>
    </location>
    <ligand>
        <name>AMP</name>
        <dbReference type="ChEBI" id="CHEBI:456215"/>
    </ligand>
</feature>
<comment type="similarity">
    <text evidence="3 19">In the N-terminal section; belongs to the NnrE/AIBP family.</text>
</comment>
<feature type="binding site" evidence="17">
    <location>
        <position position="387"/>
    </location>
    <ligand>
        <name>(6S)-NADPHX</name>
        <dbReference type="ChEBI" id="CHEBI:64076"/>
    </ligand>
</feature>
<comment type="cofactor">
    <cofactor evidence="17">
        <name>Mg(2+)</name>
        <dbReference type="ChEBI" id="CHEBI:18420"/>
    </cofactor>
</comment>
<evidence type="ECO:0000256" key="18">
    <source>
        <dbReference type="HAMAP-Rule" id="MF_01966"/>
    </source>
</evidence>
<dbReference type="CDD" id="cd01171">
    <property type="entry name" value="YXKO-related"/>
    <property type="match status" value="1"/>
</dbReference>
<comment type="catalytic activity">
    <reaction evidence="16 17 19">
        <text>(6S)-NADPHX + ADP = AMP + phosphate + NADPH + H(+)</text>
        <dbReference type="Rhea" id="RHEA:32235"/>
        <dbReference type="ChEBI" id="CHEBI:15378"/>
        <dbReference type="ChEBI" id="CHEBI:43474"/>
        <dbReference type="ChEBI" id="CHEBI:57783"/>
        <dbReference type="ChEBI" id="CHEBI:64076"/>
        <dbReference type="ChEBI" id="CHEBI:456215"/>
        <dbReference type="ChEBI" id="CHEBI:456216"/>
        <dbReference type="EC" id="4.2.1.136"/>
    </reaction>
</comment>
<comment type="similarity">
    <text evidence="17">Belongs to the NnrD/CARKD family.</text>
</comment>
<keyword evidence="10 17" id="KW-0520">NAD</keyword>
<dbReference type="GO" id="GO:0110051">
    <property type="term" value="P:metabolite repair"/>
    <property type="evidence" value="ECO:0007669"/>
    <property type="project" value="TreeGrafter"/>
</dbReference>
<keyword evidence="13" id="KW-0511">Multifunctional enzyme</keyword>
<dbReference type="Gene3D" id="3.40.1190.20">
    <property type="match status" value="1"/>
</dbReference>
<feature type="binding site" evidence="18">
    <location>
        <position position="167"/>
    </location>
    <ligand>
        <name>K(+)</name>
        <dbReference type="ChEBI" id="CHEBI:29103"/>
    </ligand>
</feature>
<dbReference type="Pfam" id="PF01256">
    <property type="entry name" value="Carb_kinase"/>
    <property type="match status" value="1"/>
</dbReference>
<evidence type="ECO:0000256" key="12">
    <source>
        <dbReference type="ARBA" id="ARBA00023239"/>
    </source>
</evidence>
<dbReference type="GO" id="GO:0052856">
    <property type="term" value="F:NAD(P)HX epimerase activity"/>
    <property type="evidence" value="ECO:0007669"/>
    <property type="project" value="UniProtKB-UniRule"/>
</dbReference>
<feature type="binding site" evidence="18">
    <location>
        <position position="131"/>
    </location>
    <ligand>
        <name>K(+)</name>
        <dbReference type="ChEBI" id="CHEBI:29103"/>
    </ligand>
</feature>
<comment type="catalytic activity">
    <reaction evidence="15 17 19">
        <text>(6S)-NADHX + ADP = AMP + phosphate + NADH + H(+)</text>
        <dbReference type="Rhea" id="RHEA:32223"/>
        <dbReference type="ChEBI" id="CHEBI:15378"/>
        <dbReference type="ChEBI" id="CHEBI:43474"/>
        <dbReference type="ChEBI" id="CHEBI:57945"/>
        <dbReference type="ChEBI" id="CHEBI:64074"/>
        <dbReference type="ChEBI" id="CHEBI:456215"/>
        <dbReference type="ChEBI" id="CHEBI:456216"/>
        <dbReference type="EC" id="4.2.1.136"/>
    </reaction>
</comment>
<dbReference type="GO" id="GO:0052855">
    <property type="term" value="F:ADP-dependent NAD(P)H-hydrate dehydratase activity"/>
    <property type="evidence" value="ECO:0007669"/>
    <property type="project" value="UniProtKB-UniRule"/>
</dbReference>
<dbReference type="InterPro" id="IPR029056">
    <property type="entry name" value="Ribokinase-like"/>
</dbReference>
<keyword evidence="7 17" id="KW-0067">ATP-binding</keyword>
<dbReference type="Proteomes" id="UP001329915">
    <property type="component" value="Chromosome"/>
</dbReference>
<proteinExistence type="inferred from homology"/>
<evidence type="ECO:0000256" key="9">
    <source>
        <dbReference type="ARBA" id="ARBA00022958"/>
    </source>
</evidence>
<dbReference type="InterPro" id="IPR000631">
    <property type="entry name" value="CARKD"/>
</dbReference>
<dbReference type="PROSITE" id="PS01050">
    <property type="entry name" value="YJEF_C_2"/>
    <property type="match status" value="1"/>
</dbReference>
<dbReference type="InterPro" id="IPR017953">
    <property type="entry name" value="Carbohydrate_kinase_pred_CS"/>
</dbReference>
<keyword evidence="9 18" id="KW-0630">Potassium</keyword>
<keyword evidence="5 18" id="KW-0479">Metal-binding</keyword>
<dbReference type="PIRSF" id="PIRSF017184">
    <property type="entry name" value="Nnr"/>
    <property type="match status" value="1"/>
</dbReference>
<dbReference type="InterPro" id="IPR030677">
    <property type="entry name" value="Nnr"/>
</dbReference>
<evidence type="ECO:0000256" key="16">
    <source>
        <dbReference type="ARBA" id="ARBA00049209"/>
    </source>
</evidence>
<evidence type="ECO:0000256" key="8">
    <source>
        <dbReference type="ARBA" id="ARBA00022857"/>
    </source>
</evidence>
<dbReference type="PANTHER" id="PTHR12592">
    <property type="entry name" value="ATP-DEPENDENT (S)-NAD(P)H-HYDRATE DEHYDRATASE FAMILY MEMBER"/>
    <property type="match status" value="1"/>
</dbReference>
<evidence type="ECO:0000256" key="19">
    <source>
        <dbReference type="PIRNR" id="PIRNR017184"/>
    </source>
</evidence>
<evidence type="ECO:0000259" key="21">
    <source>
        <dbReference type="PROSITE" id="PS51385"/>
    </source>
</evidence>
<comment type="catalytic activity">
    <reaction evidence="1 18 19">
        <text>(6R)-NADHX = (6S)-NADHX</text>
        <dbReference type="Rhea" id="RHEA:32215"/>
        <dbReference type="ChEBI" id="CHEBI:64074"/>
        <dbReference type="ChEBI" id="CHEBI:64075"/>
        <dbReference type="EC" id="5.1.99.6"/>
    </reaction>
</comment>
<dbReference type="HAMAP" id="MF_01966">
    <property type="entry name" value="NADHX_epimerase"/>
    <property type="match status" value="1"/>
</dbReference>
<dbReference type="PROSITE" id="PS51385">
    <property type="entry name" value="YJEF_N"/>
    <property type="match status" value="1"/>
</dbReference>
<feature type="binding site" evidence="17">
    <location>
        <position position="338"/>
    </location>
    <ligand>
        <name>(6S)-NADPHX</name>
        <dbReference type="ChEBI" id="CHEBI:64076"/>
    </ligand>
</feature>
<keyword evidence="11 18" id="KW-0413">Isomerase</keyword>